<keyword evidence="4" id="KW-0326">Glycosidase</keyword>
<dbReference type="InterPro" id="IPR050300">
    <property type="entry name" value="GDXG_lipolytic_enzyme"/>
</dbReference>
<dbReference type="Proteomes" id="UP000239907">
    <property type="component" value="Unassembled WGS sequence"/>
</dbReference>
<dbReference type="PANTHER" id="PTHR48081:SF6">
    <property type="entry name" value="PEPTIDASE S9 PROLYL OLIGOPEPTIDASE CATALYTIC DOMAIN-CONTAINING PROTEIN"/>
    <property type="match status" value="1"/>
</dbReference>
<accession>A0A2S7U7B9</accession>
<keyword evidence="4" id="KW-0119">Carbohydrate metabolism</keyword>
<evidence type="ECO:0000313" key="4">
    <source>
        <dbReference type="EMBL" id="PQJ30274.1"/>
    </source>
</evidence>
<keyword evidence="4" id="KW-0858">Xylan degradation</keyword>
<keyword evidence="4" id="KW-0624">Polysaccharide degradation</keyword>
<name>A0A2S7U7B9_9BACT</name>
<protein>
    <submittedName>
        <fullName evidence="4">Endo-1,4-beta-xylanase</fullName>
    </submittedName>
</protein>
<dbReference type="SUPFAM" id="SSF53474">
    <property type="entry name" value="alpha/beta-Hydrolases"/>
    <property type="match status" value="1"/>
</dbReference>
<gene>
    <name evidence="4" type="ORF">BSZ32_06120</name>
</gene>
<dbReference type="EMBL" id="MQWA01000001">
    <property type="protein sequence ID" value="PQJ30274.1"/>
    <property type="molecule type" value="Genomic_DNA"/>
</dbReference>
<evidence type="ECO:0000259" key="3">
    <source>
        <dbReference type="Pfam" id="PF20434"/>
    </source>
</evidence>
<sequence length="275" mass="29236">MAAKEVQLWQGDAPGSKGQTPRDIPTLTHFLAAEKINTAAAIVICPGGGYGGLAAHEGKGYAEFLQIHGINAFVLKYRLGSAGYRHPVMLGDAARALRTVRANAAAWKIDPHKIGVMGSSAGGHLASTLLTHFDAGDAASKDPIERVSSRPDLGILCYAVISMGPLTHHGSRKNLLGTAPSAELIEELSNELQVTTQTPPTFLWHTANDGAVKVENSLAFATALSKAKVPFALHVFENGRHGLGLAGKAPYKDVHPWAGDLLYWLHARKFLGESK</sequence>
<dbReference type="Gene3D" id="3.40.50.1820">
    <property type="entry name" value="alpha/beta hydrolase"/>
    <property type="match status" value="1"/>
</dbReference>
<feature type="region of interest" description="Disordered" evidence="2">
    <location>
        <begin position="1"/>
        <end position="21"/>
    </location>
</feature>
<evidence type="ECO:0000256" key="2">
    <source>
        <dbReference type="SAM" id="MobiDB-lite"/>
    </source>
</evidence>
<evidence type="ECO:0000313" key="5">
    <source>
        <dbReference type="Proteomes" id="UP000239907"/>
    </source>
</evidence>
<keyword evidence="5" id="KW-1185">Reference proteome</keyword>
<proteinExistence type="predicted"/>
<dbReference type="GO" id="GO:0045493">
    <property type="term" value="P:xylan catabolic process"/>
    <property type="evidence" value="ECO:0007669"/>
    <property type="project" value="UniProtKB-KW"/>
</dbReference>
<organism evidence="4 5">
    <name type="scientific">Rubritalea profundi</name>
    <dbReference type="NCBI Taxonomy" id="1658618"/>
    <lineage>
        <taxon>Bacteria</taxon>
        <taxon>Pseudomonadati</taxon>
        <taxon>Verrucomicrobiota</taxon>
        <taxon>Verrucomicrobiia</taxon>
        <taxon>Verrucomicrobiales</taxon>
        <taxon>Rubritaleaceae</taxon>
        <taxon>Rubritalea</taxon>
    </lineage>
</organism>
<dbReference type="Pfam" id="PF20434">
    <property type="entry name" value="BD-FAE"/>
    <property type="match status" value="1"/>
</dbReference>
<dbReference type="InterPro" id="IPR029058">
    <property type="entry name" value="AB_hydrolase_fold"/>
</dbReference>
<dbReference type="PANTHER" id="PTHR48081">
    <property type="entry name" value="AB HYDROLASE SUPERFAMILY PROTEIN C4A8.06C"/>
    <property type="match status" value="1"/>
</dbReference>
<keyword evidence="1 4" id="KW-0378">Hydrolase</keyword>
<dbReference type="GO" id="GO:0016798">
    <property type="term" value="F:hydrolase activity, acting on glycosyl bonds"/>
    <property type="evidence" value="ECO:0007669"/>
    <property type="project" value="UniProtKB-KW"/>
</dbReference>
<feature type="domain" description="BD-FAE-like" evidence="3">
    <location>
        <begin position="33"/>
        <end position="224"/>
    </location>
</feature>
<dbReference type="InterPro" id="IPR049492">
    <property type="entry name" value="BD-FAE-like_dom"/>
</dbReference>
<dbReference type="AlphaFoldDB" id="A0A2S7U7B9"/>
<evidence type="ECO:0000256" key="1">
    <source>
        <dbReference type="ARBA" id="ARBA00022801"/>
    </source>
</evidence>
<comment type="caution">
    <text evidence="4">The sequence shown here is derived from an EMBL/GenBank/DDBJ whole genome shotgun (WGS) entry which is preliminary data.</text>
</comment>
<reference evidence="4 5" key="1">
    <citation type="submission" date="2016-12" db="EMBL/GenBank/DDBJ databases">
        <title>Study of bacterial adaptation to deep sea.</title>
        <authorList>
            <person name="Song J."/>
            <person name="Yoshizawa S."/>
            <person name="Kogure K."/>
        </authorList>
    </citation>
    <scope>NUCLEOTIDE SEQUENCE [LARGE SCALE GENOMIC DNA]</scope>
    <source>
        <strain evidence="4 5">SAORIC-165</strain>
    </source>
</reference>